<dbReference type="OrthoDB" id="2428204at2759"/>
<name>A0A8J2PFD3_9HEXA</name>
<evidence type="ECO:0000256" key="2">
    <source>
        <dbReference type="SAM" id="MobiDB-lite"/>
    </source>
</evidence>
<dbReference type="GO" id="GO:0061172">
    <property type="term" value="P:regulation of establishment of bipolar cell polarity"/>
    <property type="evidence" value="ECO:0007669"/>
    <property type="project" value="TreeGrafter"/>
</dbReference>
<evidence type="ECO:0000259" key="3">
    <source>
        <dbReference type="PROSITE" id="PS50853"/>
    </source>
</evidence>
<evidence type="ECO:0000256" key="1">
    <source>
        <dbReference type="PROSITE-ProRule" id="PRU00023"/>
    </source>
</evidence>
<evidence type="ECO:0000313" key="5">
    <source>
        <dbReference type="Proteomes" id="UP000708208"/>
    </source>
</evidence>
<reference evidence="4" key="1">
    <citation type="submission" date="2021-06" db="EMBL/GenBank/DDBJ databases">
        <authorList>
            <person name="Hodson N. C."/>
            <person name="Mongue J. A."/>
            <person name="Jaron S. K."/>
        </authorList>
    </citation>
    <scope>NUCLEOTIDE SEQUENCE</scope>
</reference>
<feature type="compositionally biased region" description="Low complexity" evidence="2">
    <location>
        <begin position="1021"/>
        <end position="1030"/>
    </location>
</feature>
<dbReference type="PROSITE" id="PS50088">
    <property type="entry name" value="ANK_REPEAT"/>
    <property type="match status" value="1"/>
</dbReference>
<dbReference type="PANTHER" id="PTHR21437:SF1">
    <property type="entry name" value="WIDE AWAKE"/>
    <property type="match status" value="1"/>
</dbReference>
<dbReference type="GO" id="GO:0005819">
    <property type="term" value="C:spindle"/>
    <property type="evidence" value="ECO:0007669"/>
    <property type="project" value="TreeGrafter"/>
</dbReference>
<accession>A0A8J2PFD3</accession>
<gene>
    <name evidence="4" type="ORF">AFUS01_LOCUS30344</name>
</gene>
<dbReference type="CDD" id="cd00063">
    <property type="entry name" value="FN3"/>
    <property type="match status" value="1"/>
</dbReference>
<keyword evidence="1" id="KW-0040">ANK repeat</keyword>
<dbReference type="Proteomes" id="UP000708208">
    <property type="component" value="Unassembled WGS sequence"/>
</dbReference>
<feature type="compositionally biased region" description="Polar residues" evidence="2">
    <location>
        <begin position="996"/>
        <end position="1008"/>
    </location>
</feature>
<dbReference type="InterPro" id="IPR002110">
    <property type="entry name" value="Ankyrin_rpt"/>
</dbReference>
<feature type="region of interest" description="Disordered" evidence="2">
    <location>
        <begin position="996"/>
        <end position="1054"/>
    </location>
</feature>
<dbReference type="EMBL" id="CAJVCH010463739">
    <property type="protein sequence ID" value="CAG7819928.1"/>
    <property type="molecule type" value="Genomic_DNA"/>
</dbReference>
<sequence length="1334" mass="148458">MRTEIIYLFNGSVKEIEFAAAVEQGNFEIVKSLLDSTDIDINSLNIAGISLLNIAVIQRHVKIAKILLSNGATDNENQSCKDLTGEQLDTVVQEAEKKSEDLMAQLLKCSTFGNLSPAQMKELENEFHLWEKRYKRFRKLQTDYAKIDTPQPPTVLNIDVISSKAVRIRFQEADNPENSICTKYKVEWRQEDAILEATTQSMEMLDLRKLETVVGDLKTGCRYYFQVSAGNCKGYGRFQTSVPQSVIPSSWRDLAGKIPRYSGKATVFDNIFLEIRQSRPQYGFENQGPGNNKTSQMSCAQGYPDSFQTHSSSNANHYSLQSNYATYHSATLQHQRKNQKIISIKQLFASAPKFQKHFKRGIFLSCVIYSEDRLLVSTEEFLPTIEIDETFPSSLHNDFHWMLKVSTTWEDVKSFKVDMEKSGSASTFHFRLKLLQAAAAMQNALGIVDLGRLYYKTTQNKENSVVIITTINYLRLTKMISSLNVRWIPLTKMISRKSTDDISDVLVNSIQDQILYHQVSNIPVGRGLYLGYLKLASSVDLLKIFVAEKTPNMLPHAKIRDNPHVSGEEWKMIQKLAKSNCLEATNIYEATSGNAGGDGKPFKPVNAGEERTAGRSPISNTVTDIQQLSNQYEAATCEDSEAQDLFRTQIITALKRLFAVLEIDYENSKNHRLYNAEVIEVSNSVSLLVVMPSLENVCLVAGQSDKLLQRHDLIPLPIQVFEMIHLSTYQKEFISRYARLSAILEMDTILAQHTQREAFSTVEMASAKSRMNQLQDLQVKLDSAWKVSRWVIDVVTNSRDKSFVLASVDALVQRDAKANLSESILSDKYLGRSEELQRGKVFSKSDQQLSVAPGIKFSRSDNHLSNFGYSVETSTQNTEGCPDMSPNSAFLRYGAQATRKVSVPSPSEANGAAIQAKVQFSPNIYSSHSQSDSTISNSVLFADTNASETMSSSSLHNLFSPSSGSADKSSYTQKSILSTAELASSSQDGKIVKETQINQSTSRNQGKTNVAGPPPVPPRRTNPTLTTETPQISQAQSQDPLPLPPSVLQTNPTPKELPFVTVNVFDCSAQGNQESTTIASTITSSSVNVGGEVQASSNSSLVRIQVYAAYDCGLSEGTSVKMQISNQTTARQVVHLLVSQLNAEVKAKGLDNPIYERTQDFCLVSVIGARERRLLWKKCLLDDGKLRLPSKTNTAHGWFHVDGQAVSGKILGSVFCIGAAKFEKSFATIFRCSLYNLRTLSMFIHNGLTIDCSINLIFNFSSECPSNASHEYSMGLMPVSLCTLLPSPQEYEREDITRSGIIDDDRDQVCLACRLLRRARDFNPSYKEKLGSGH</sequence>
<evidence type="ECO:0000313" key="4">
    <source>
        <dbReference type="EMBL" id="CAG7819928.1"/>
    </source>
</evidence>
<dbReference type="PROSITE" id="PS50853">
    <property type="entry name" value="FN3"/>
    <property type="match status" value="1"/>
</dbReference>
<dbReference type="GO" id="GO:0000132">
    <property type="term" value="P:establishment of mitotic spindle orientation"/>
    <property type="evidence" value="ECO:0007669"/>
    <property type="project" value="TreeGrafter"/>
</dbReference>
<dbReference type="Pfam" id="PF00041">
    <property type="entry name" value="fn3"/>
    <property type="match status" value="1"/>
</dbReference>
<dbReference type="PANTHER" id="PTHR21437">
    <property type="entry name" value="WIDE AWAKE"/>
    <property type="match status" value="1"/>
</dbReference>
<keyword evidence="5" id="KW-1185">Reference proteome</keyword>
<proteinExistence type="predicted"/>
<feature type="domain" description="Fibronectin type-III" evidence="3">
    <location>
        <begin position="152"/>
        <end position="249"/>
    </location>
</feature>
<dbReference type="InterPro" id="IPR003961">
    <property type="entry name" value="FN3_dom"/>
</dbReference>
<comment type="caution">
    <text evidence="4">The sequence shown here is derived from an EMBL/GenBank/DDBJ whole genome shotgun (WGS) entry which is preliminary data.</text>
</comment>
<dbReference type="Pfam" id="PF13637">
    <property type="entry name" value="Ank_4"/>
    <property type="match status" value="1"/>
</dbReference>
<protein>
    <recommendedName>
        <fullName evidence="3">Fibronectin type-III domain-containing protein</fullName>
    </recommendedName>
</protein>
<feature type="repeat" description="ANK" evidence="1">
    <location>
        <begin position="47"/>
        <end position="79"/>
    </location>
</feature>
<organism evidence="4 5">
    <name type="scientific">Allacma fusca</name>
    <dbReference type="NCBI Taxonomy" id="39272"/>
    <lineage>
        <taxon>Eukaryota</taxon>
        <taxon>Metazoa</taxon>
        <taxon>Ecdysozoa</taxon>
        <taxon>Arthropoda</taxon>
        <taxon>Hexapoda</taxon>
        <taxon>Collembola</taxon>
        <taxon>Symphypleona</taxon>
        <taxon>Sminthuridae</taxon>
        <taxon>Allacma</taxon>
    </lineage>
</organism>
<dbReference type="SMART" id="SM00060">
    <property type="entry name" value="FN3"/>
    <property type="match status" value="1"/>
</dbReference>
<feature type="region of interest" description="Disordered" evidence="2">
    <location>
        <begin position="593"/>
        <end position="616"/>
    </location>
</feature>
<dbReference type="InterPro" id="IPR039269">
    <property type="entry name" value="ANKFN1"/>
</dbReference>